<dbReference type="InterPro" id="IPR019931">
    <property type="entry name" value="LPXTG_anchor"/>
</dbReference>
<name>A0AB33JQN0_9ACTN</name>
<keyword evidence="3 7" id="KW-0732">Signal</keyword>
<evidence type="ECO:0000256" key="5">
    <source>
        <dbReference type="SAM" id="MobiDB-lite"/>
    </source>
</evidence>
<dbReference type="PROSITE" id="PS50847">
    <property type="entry name" value="GRAM_POS_ANCHORING"/>
    <property type="match status" value="1"/>
</dbReference>
<reference evidence="9" key="1">
    <citation type="submission" date="2024-07" db="EMBL/GenBank/DDBJ databases">
        <title>Complete genome sequences of cellulolytic bacteria, Kitasatospora sp. CMC57 and Streptomyces sp. CMC78, isolated from Japanese agricultural soil.</title>
        <authorList>
            <person name="Hashimoto T."/>
            <person name="Ito M."/>
            <person name="Iwamoto M."/>
            <person name="Fukahori D."/>
            <person name="Shoda T."/>
            <person name="Sakoda M."/>
            <person name="Morohoshi T."/>
            <person name="Mitsuboshi M."/>
            <person name="Nishizawa T."/>
        </authorList>
    </citation>
    <scope>NUCLEOTIDE SEQUENCE</scope>
    <source>
        <strain evidence="9">CMC57</strain>
    </source>
</reference>
<evidence type="ECO:0000256" key="2">
    <source>
        <dbReference type="ARBA" id="ARBA00022525"/>
    </source>
</evidence>
<evidence type="ECO:0000256" key="3">
    <source>
        <dbReference type="ARBA" id="ARBA00022729"/>
    </source>
</evidence>
<gene>
    <name evidence="9" type="ORF">KCMC57_18990</name>
</gene>
<sequence>MRQTSGRLIASAAGLGALAPLLLAGGALAAVPVHSAEWTLACDKVSVQVADYNPQFTNRITLTVGGETLLDKKQFGASFSQDFPVKAHTKDVAVELVVTTDEEPKSPVTKTGTVAPCPASPSPTPPPKVTPTPTPPAVSRTPTPKPTGPQLAETGGGSNAGVIAAAGAGVLVIGGALVLVTRRRSR</sequence>
<dbReference type="NCBIfam" id="NF041528">
    <property type="entry name" value="strep_LAETG"/>
    <property type="match status" value="1"/>
</dbReference>
<keyword evidence="4" id="KW-0572">Peptidoglycan-anchor</keyword>
<dbReference type="NCBIfam" id="TIGR01167">
    <property type="entry name" value="LPXTG_anchor"/>
    <property type="match status" value="1"/>
</dbReference>
<proteinExistence type="predicted"/>
<evidence type="ECO:0000259" key="8">
    <source>
        <dbReference type="PROSITE" id="PS50847"/>
    </source>
</evidence>
<evidence type="ECO:0000256" key="1">
    <source>
        <dbReference type="ARBA" id="ARBA00022512"/>
    </source>
</evidence>
<feature type="domain" description="Gram-positive cocci surface proteins LPxTG" evidence="8">
    <location>
        <begin position="151"/>
        <end position="186"/>
    </location>
</feature>
<feature type="compositionally biased region" description="Pro residues" evidence="5">
    <location>
        <begin position="118"/>
        <end position="136"/>
    </location>
</feature>
<dbReference type="RefSeq" id="WP_407988032.1">
    <property type="nucleotide sequence ID" value="NZ_AP035881.2"/>
</dbReference>
<dbReference type="EMBL" id="AP035881">
    <property type="protein sequence ID" value="BFP45531.1"/>
    <property type="molecule type" value="Genomic_DNA"/>
</dbReference>
<keyword evidence="6" id="KW-0472">Membrane</keyword>
<organism evidence="9">
    <name type="scientific">Kitasatospora sp. CMC57</name>
    <dbReference type="NCBI Taxonomy" id="3231513"/>
    <lineage>
        <taxon>Bacteria</taxon>
        <taxon>Bacillati</taxon>
        <taxon>Actinomycetota</taxon>
        <taxon>Actinomycetes</taxon>
        <taxon>Kitasatosporales</taxon>
        <taxon>Streptomycetaceae</taxon>
        <taxon>Kitasatospora</taxon>
    </lineage>
</organism>
<evidence type="ECO:0000256" key="4">
    <source>
        <dbReference type="ARBA" id="ARBA00023088"/>
    </source>
</evidence>
<feature type="signal peptide" evidence="7">
    <location>
        <begin position="1"/>
        <end position="29"/>
    </location>
</feature>
<protein>
    <recommendedName>
        <fullName evidence="8">Gram-positive cocci surface proteins LPxTG domain-containing protein</fullName>
    </recommendedName>
</protein>
<feature type="transmembrane region" description="Helical" evidence="6">
    <location>
        <begin position="160"/>
        <end position="180"/>
    </location>
</feature>
<evidence type="ECO:0000313" key="9">
    <source>
        <dbReference type="EMBL" id="BFP45531.1"/>
    </source>
</evidence>
<dbReference type="AlphaFoldDB" id="A0AB33JQN0"/>
<evidence type="ECO:0000256" key="6">
    <source>
        <dbReference type="SAM" id="Phobius"/>
    </source>
</evidence>
<feature type="chain" id="PRO_5044237856" description="Gram-positive cocci surface proteins LPxTG domain-containing protein" evidence="7">
    <location>
        <begin position="30"/>
        <end position="186"/>
    </location>
</feature>
<evidence type="ECO:0000256" key="7">
    <source>
        <dbReference type="SAM" id="SignalP"/>
    </source>
</evidence>
<keyword evidence="2" id="KW-0964">Secreted</keyword>
<keyword evidence="1" id="KW-0134">Cell wall</keyword>
<keyword evidence="6" id="KW-1133">Transmembrane helix</keyword>
<feature type="region of interest" description="Disordered" evidence="5">
    <location>
        <begin position="101"/>
        <end position="160"/>
    </location>
</feature>
<keyword evidence="6" id="KW-0812">Transmembrane</keyword>
<accession>A0AB33JQN0</accession>